<dbReference type="PANTHER" id="PTHR43669">
    <property type="entry name" value="5-KETO-D-GLUCONATE 5-REDUCTASE"/>
    <property type="match status" value="1"/>
</dbReference>
<evidence type="ECO:0000313" key="5">
    <source>
        <dbReference type="EMBL" id="CAB4577699.1"/>
    </source>
</evidence>
<dbReference type="EMBL" id="CAFBRD010000062">
    <property type="protein sequence ID" value="CAB5077706.1"/>
    <property type="molecule type" value="Genomic_DNA"/>
</dbReference>
<dbReference type="CDD" id="cd05233">
    <property type="entry name" value="SDR_c"/>
    <property type="match status" value="1"/>
</dbReference>
<dbReference type="Gene3D" id="3.40.50.720">
    <property type="entry name" value="NAD(P)-binding Rossmann-like Domain"/>
    <property type="match status" value="1"/>
</dbReference>
<gene>
    <name evidence="5" type="ORF">UFOPK1762_00315</name>
    <name evidence="6" type="ORF">UFOPK1906_01027</name>
    <name evidence="7" type="ORF">UFOPK2624_00384</name>
    <name evidence="8" type="ORF">UFOPK2969_00898</name>
    <name evidence="3" type="ORF">UFOPK3331_01763</name>
    <name evidence="9" type="ORF">UFOPK3785_01523</name>
    <name evidence="10" type="ORF">UFOPK3927_00620</name>
    <name evidence="4" type="ORF">UFOPK4201_01412</name>
    <name evidence="11" type="ORF">UFOPK4371_01125</name>
</gene>
<dbReference type="InterPro" id="IPR020904">
    <property type="entry name" value="Sc_DH/Rdtase_CS"/>
</dbReference>
<dbReference type="EMBL" id="CAEZTY010000006">
    <property type="protein sequence ID" value="CAB4577699.1"/>
    <property type="molecule type" value="Genomic_DNA"/>
</dbReference>
<proteinExistence type="inferred from homology"/>
<sequence length="253" mass="26264">MRDALGSVQSVLVLGGNSEIALAIVDRLVSSRCTKVVLGVRSPASAASSLNRLRSAGVDADTVVFDALDPASHVQAIDSAAERIGDLDMVILAFGVLGEQSDFNVNPIAAAEAARVNFVGAVSSGLAAAAKLRTQGHGTILAITSVAGVRARADNFVYGSTKAGMDAFAQGLGDSLIGSGARCVVVRPGFVHTRMTEGMKPAPFATTPDKIADAVINGLQKNKELIWAPPILSIVFTILRHLPRPLWRKISAG</sequence>
<dbReference type="SUPFAM" id="SSF51735">
    <property type="entry name" value="NAD(P)-binding Rossmann-fold domains"/>
    <property type="match status" value="1"/>
</dbReference>
<evidence type="ECO:0000313" key="7">
    <source>
        <dbReference type="EMBL" id="CAB4698306.1"/>
    </source>
</evidence>
<organism evidence="3">
    <name type="scientific">freshwater metagenome</name>
    <dbReference type="NCBI Taxonomy" id="449393"/>
    <lineage>
        <taxon>unclassified sequences</taxon>
        <taxon>metagenomes</taxon>
        <taxon>ecological metagenomes</taxon>
    </lineage>
</organism>
<evidence type="ECO:0000313" key="11">
    <source>
        <dbReference type="EMBL" id="CAB5077706.1"/>
    </source>
</evidence>
<evidence type="ECO:0000313" key="10">
    <source>
        <dbReference type="EMBL" id="CAB4979305.1"/>
    </source>
</evidence>
<dbReference type="EMBL" id="CAFBOK010000055">
    <property type="protein sequence ID" value="CAB4979305.1"/>
    <property type="molecule type" value="Genomic_DNA"/>
</dbReference>
<evidence type="ECO:0000313" key="8">
    <source>
        <dbReference type="EMBL" id="CAB4791813.1"/>
    </source>
</evidence>
<evidence type="ECO:0000313" key="6">
    <source>
        <dbReference type="EMBL" id="CAB4624032.1"/>
    </source>
</evidence>
<keyword evidence="2" id="KW-0560">Oxidoreductase</keyword>
<reference evidence="3" key="1">
    <citation type="submission" date="2020-05" db="EMBL/GenBank/DDBJ databases">
        <authorList>
            <person name="Chiriac C."/>
            <person name="Salcher M."/>
            <person name="Ghai R."/>
            <person name="Kavagutti S V."/>
        </authorList>
    </citation>
    <scope>NUCLEOTIDE SEQUENCE</scope>
</reference>
<dbReference type="EMBL" id="CAEZVC010000059">
    <property type="protein sequence ID" value="CAB4624032.1"/>
    <property type="molecule type" value="Genomic_DNA"/>
</dbReference>
<name>A0A6J5ZZH3_9ZZZZ</name>
<dbReference type="EMBL" id="CAESAL010000094">
    <property type="protein sequence ID" value="CAB4346180.1"/>
    <property type="molecule type" value="Genomic_DNA"/>
</dbReference>
<evidence type="ECO:0000256" key="2">
    <source>
        <dbReference type="ARBA" id="ARBA00023002"/>
    </source>
</evidence>
<evidence type="ECO:0000313" key="9">
    <source>
        <dbReference type="EMBL" id="CAB4961605.1"/>
    </source>
</evidence>
<evidence type="ECO:0000313" key="3">
    <source>
        <dbReference type="EMBL" id="CAB4346180.1"/>
    </source>
</evidence>
<dbReference type="InterPro" id="IPR002347">
    <property type="entry name" value="SDR_fam"/>
</dbReference>
<dbReference type="EMBL" id="CAEUNJ010000066">
    <property type="protein sequence ID" value="CAB4372327.1"/>
    <property type="molecule type" value="Genomic_DNA"/>
</dbReference>
<dbReference type="AlphaFoldDB" id="A0A6J5ZZH3"/>
<dbReference type="PANTHER" id="PTHR43669:SF6">
    <property type="entry name" value="DECAPRENYLPHOSPHORYL-2-KETO-BETA-D-ERYTHRO-PENTOSE REDUCTASE"/>
    <property type="match status" value="1"/>
</dbReference>
<protein>
    <submittedName>
        <fullName evidence="3">Unannotated protein</fullName>
    </submittedName>
</protein>
<evidence type="ECO:0000256" key="1">
    <source>
        <dbReference type="ARBA" id="ARBA00006484"/>
    </source>
</evidence>
<dbReference type="PROSITE" id="PS00061">
    <property type="entry name" value="ADH_SHORT"/>
    <property type="match status" value="1"/>
</dbReference>
<comment type="similarity">
    <text evidence="1">Belongs to the short-chain dehydrogenases/reductases (SDR) family.</text>
</comment>
<evidence type="ECO:0000313" key="4">
    <source>
        <dbReference type="EMBL" id="CAB4372327.1"/>
    </source>
</evidence>
<dbReference type="Pfam" id="PF00106">
    <property type="entry name" value="adh_short"/>
    <property type="match status" value="1"/>
</dbReference>
<accession>A0A6J5ZZH3</accession>
<dbReference type="EMBL" id="CAFAAD010000058">
    <property type="protein sequence ID" value="CAB4791813.1"/>
    <property type="molecule type" value="Genomic_DNA"/>
</dbReference>
<dbReference type="PRINTS" id="PR00081">
    <property type="entry name" value="GDHRDH"/>
</dbReference>
<dbReference type="InterPro" id="IPR036291">
    <property type="entry name" value="NAD(P)-bd_dom_sf"/>
</dbReference>
<dbReference type="EMBL" id="CAEZXY010000009">
    <property type="protein sequence ID" value="CAB4698306.1"/>
    <property type="molecule type" value="Genomic_DNA"/>
</dbReference>
<dbReference type="GO" id="GO:0016491">
    <property type="term" value="F:oxidoreductase activity"/>
    <property type="evidence" value="ECO:0007669"/>
    <property type="project" value="UniProtKB-KW"/>
</dbReference>
<dbReference type="EMBL" id="CAFBNJ010000094">
    <property type="protein sequence ID" value="CAB4961605.1"/>
    <property type="molecule type" value="Genomic_DNA"/>
</dbReference>